<dbReference type="Pfam" id="PF03352">
    <property type="entry name" value="Adenine_glyco"/>
    <property type="match status" value="1"/>
</dbReference>
<feature type="binding site" evidence="1">
    <location>
        <position position="27"/>
    </location>
    <ligand>
        <name>Zn(2+)</name>
        <dbReference type="ChEBI" id="CHEBI:29105"/>
    </ligand>
</feature>
<feature type="binding site" evidence="1">
    <location>
        <position position="185"/>
    </location>
    <ligand>
        <name>Zn(2+)</name>
        <dbReference type="ChEBI" id="CHEBI:29105"/>
    </ligand>
</feature>
<dbReference type="STRING" id="553973.CLOHYLEM_04866"/>
<feature type="binding site" evidence="1">
    <location>
        <position position="189"/>
    </location>
    <ligand>
        <name>Zn(2+)</name>
        <dbReference type="ChEBI" id="CHEBI:29105"/>
    </ligand>
</feature>
<keyword evidence="2" id="KW-0326">Glycosidase</keyword>
<evidence type="ECO:0000313" key="2">
    <source>
        <dbReference type="EMBL" id="EEG74905.1"/>
    </source>
</evidence>
<dbReference type="GO" id="GO:0046872">
    <property type="term" value="F:metal ion binding"/>
    <property type="evidence" value="ECO:0007669"/>
    <property type="project" value="UniProtKB-KW"/>
</dbReference>
<accession>C0BYH7</accession>
<sequence length="209" mass="24935">MGKAVRRGEEMERCKWCLCNDAMIKYHDEEWGIPLYDDRKQFEFLMMEVMQCGLNWNMMIQKREIFCKCFDGFDYEKVASYGEGDIRRILEADGMIRSRRKIEAVIHNAGCFLKIQQEYGSFSEYLWRFAGGKTIFYNRHERGEQPARNGLSDKVSGDLRRRGFKYLGSVTVYSHLQACGIINDHVKECFRYKYIAEHYPFVYKRRNKE</sequence>
<name>C0BYH7_9FIRM</name>
<dbReference type="Proteomes" id="UP000004893">
    <property type="component" value="Unassembled WGS sequence"/>
</dbReference>
<dbReference type="GO" id="GO:0006284">
    <property type="term" value="P:base-excision repair"/>
    <property type="evidence" value="ECO:0007669"/>
    <property type="project" value="InterPro"/>
</dbReference>
<dbReference type="PANTHER" id="PTHR30037:SF4">
    <property type="entry name" value="DNA-3-METHYLADENINE GLYCOSYLASE I"/>
    <property type="match status" value="1"/>
</dbReference>
<dbReference type="InterPro" id="IPR011257">
    <property type="entry name" value="DNA_glycosylase"/>
</dbReference>
<keyword evidence="2" id="KW-0378">Hydrolase</keyword>
<reference evidence="2" key="2">
    <citation type="submission" date="2013-06" db="EMBL/GenBank/DDBJ databases">
        <title>Draft genome sequence of Clostridium hylemonae (DSM 15053).</title>
        <authorList>
            <person name="Sudarsanam P."/>
            <person name="Ley R."/>
            <person name="Guruge J."/>
            <person name="Turnbaugh P.J."/>
            <person name="Mahowald M."/>
            <person name="Liep D."/>
            <person name="Gordon J."/>
        </authorList>
    </citation>
    <scope>NUCLEOTIDE SEQUENCE</scope>
    <source>
        <strain evidence="2">DSM 15053</strain>
    </source>
</reference>
<dbReference type="SUPFAM" id="SSF48150">
    <property type="entry name" value="DNA-glycosylase"/>
    <property type="match status" value="1"/>
</dbReference>
<keyword evidence="1" id="KW-0862">Zinc</keyword>
<proteinExistence type="predicted"/>
<dbReference type="EMBL" id="ABYI02000018">
    <property type="protein sequence ID" value="EEG74905.1"/>
    <property type="molecule type" value="Genomic_DNA"/>
</dbReference>
<keyword evidence="1" id="KW-0479">Metal-binding</keyword>
<gene>
    <name evidence="2" type="primary">tag</name>
    <name evidence="2" type="ORF">CLOHYLEM_04866</name>
</gene>
<protein>
    <submittedName>
        <fullName evidence="2">DNA-3-methyladenine glycosylase I</fullName>
        <ecNumber evidence="2">3.2.2.20</ecNumber>
    </submittedName>
</protein>
<dbReference type="PANTHER" id="PTHR30037">
    <property type="entry name" value="DNA-3-METHYLADENINE GLYCOSYLASE 1"/>
    <property type="match status" value="1"/>
</dbReference>
<dbReference type="EC" id="3.2.2.20" evidence="2"/>
<dbReference type="InterPro" id="IPR052891">
    <property type="entry name" value="DNA-3mA_glycosylase"/>
</dbReference>
<dbReference type="Gene3D" id="1.10.340.30">
    <property type="entry name" value="Hypothetical protein, domain 2"/>
    <property type="match status" value="1"/>
</dbReference>
<dbReference type="eggNOG" id="COG2818">
    <property type="taxonomic scope" value="Bacteria"/>
</dbReference>
<dbReference type="InterPro" id="IPR005019">
    <property type="entry name" value="Adenine_glyco"/>
</dbReference>
<reference evidence="2" key="1">
    <citation type="submission" date="2009-02" db="EMBL/GenBank/DDBJ databases">
        <authorList>
            <person name="Fulton L."/>
            <person name="Clifton S."/>
            <person name="Fulton B."/>
            <person name="Xu J."/>
            <person name="Minx P."/>
            <person name="Pepin K.H."/>
            <person name="Johnson M."/>
            <person name="Bhonagiri V."/>
            <person name="Nash W.E."/>
            <person name="Mardis E.R."/>
            <person name="Wilson R.K."/>
        </authorList>
    </citation>
    <scope>NUCLEOTIDE SEQUENCE [LARGE SCALE GENOMIC DNA]</scope>
    <source>
        <strain evidence="2">DSM 15053</strain>
    </source>
</reference>
<keyword evidence="3" id="KW-1185">Reference proteome</keyword>
<organism evidence="2 3">
    <name type="scientific">[Clostridium] hylemonae DSM 15053</name>
    <dbReference type="NCBI Taxonomy" id="553973"/>
    <lineage>
        <taxon>Bacteria</taxon>
        <taxon>Bacillati</taxon>
        <taxon>Bacillota</taxon>
        <taxon>Clostridia</taxon>
        <taxon>Lachnospirales</taxon>
        <taxon>Lachnospiraceae</taxon>
    </lineage>
</organism>
<dbReference type="GO" id="GO:0008725">
    <property type="term" value="F:DNA-3-methyladenine glycosylase activity"/>
    <property type="evidence" value="ECO:0007669"/>
    <property type="project" value="UniProtKB-EC"/>
</dbReference>
<dbReference type="HOGENOM" id="CLU_083758_1_0_9"/>
<comment type="caution">
    <text evidence="2">The sequence shown here is derived from an EMBL/GenBank/DDBJ whole genome shotgun (WGS) entry which is preliminary data.</text>
</comment>
<dbReference type="AlphaFoldDB" id="C0BYH7"/>
<evidence type="ECO:0000313" key="3">
    <source>
        <dbReference type="Proteomes" id="UP000004893"/>
    </source>
</evidence>
<evidence type="ECO:0000256" key="1">
    <source>
        <dbReference type="PIRSR" id="PIRSR605019-1"/>
    </source>
</evidence>
<feature type="binding site" evidence="1">
    <location>
        <position position="14"/>
    </location>
    <ligand>
        <name>Zn(2+)</name>
        <dbReference type="ChEBI" id="CHEBI:29105"/>
    </ligand>
</feature>